<sequence>MNPRSCCFTLMGGLGYGENHEYMHPCCVSALQAGGGGVGCVFMAHIGPLIKVEQHLNATGYLNIIANQVHPFMAAVYPSAKYIFSAGLCPMQQALSRNGSKNMTVNSANCSGLPSHQISIQLCICGRRWNELFGVEIHSQPT</sequence>
<dbReference type="EMBL" id="JAGTTL010000003">
    <property type="protein sequence ID" value="KAK6325822.1"/>
    <property type="molecule type" value="Genomic_DNA"/>
</dbReference>
<accession>A0AAN8RFN7</accession>
<dbReference type="AlphaFoldDB" id="A0AAN8RFN7"/>
<evidence type="ECO:0000313" key="1">
    <source>
        <dbReference type="EMBL" id="KAK6325822.1"/>
    </source>
</evidence>
<reference evidence="1 2" key="1">
    <citation type="submission" date="2021-04" db="EMBL/GenBank/DDBJ databases">
        <authorList>
            <person name="De Guttry C."/>
            <person name="Zahm M."/>
            <person name="Klopp C."/>
            <person name="Cabau C."/>
            <person name="Louis A."/>
            <person name="Berthelot C."/>
            <person name="Parey E."/>
            <person name="Roest Crollius H."/>
            <person name="Montfort J."/>
            <person name="Robinson-Rechavi M."/>
            <person name="Bucao C."/>
            <person name="Bouchez O."/>
            <person name="Gislard M."/>
            <person name="Lluch J."/>
            <person name="Milhes M."/>
            <person name="Lampietro C."/>
            <person name="Lopez Roques C."/>
            <person name="Donnadieu C."/>
            <person name="Braasch I."/>
            <person name="Desvignes T."/>
            <person name="Postlethwait J."/>
            <person name="Bobe J."/>
            <person name="Wedekind C."/>
            <person name="Guiguen Y."/>
        </authorList>
    </citation>
    <scope>NUCLEOTIDE SEQUENCE [LARGE SCALE GENOMIC DNA]</scope>
    <source>
        <strain evidence="1">Cs_M1</strain>
        <tissue evidence="1">Blood</tissue>
    </source>
</reference>
<gene>
    <name evidence="1" type="ORF">J4Q44_G00051640</name>
</gene>
<protein>
    <submittedName>
        <fullName evidence="1">Uncharacterized protein</fullName>
    </submittedName>
</protein>
<keyword evidence="2" id="KW-1185">Reference proteome</keyword>
<dbReference type="Proteomes" id="UP001356427">
    <property type="component" value="Unassembled WGS sequence"/>
</dbReference>
<proteinExistence type="predicted"/>
<comment type="caution">
    <text evidence="1">The sequence shown here is derived from an EMBL/GenBank/DDBJ whole genome shotgun (WGS) entry which is preliminary data.</text>
</comment>
<evidence type="ECO:0000313" key="2">
    <source>
        <dbReference type="Proteomes" id="UP001356427"/>
    </source>
</evidence>
<name>A0AAN8RFN7_9TELE</name>
<organism evidence="1 2">
    <name type="scientific">Coregonus suidteri</name>
    <dbReference type="NCBI Taxonomy" id="861788"/>
    <lineage>
        <taxon>Eukaryota</taxon>
        <taxon>Metazoa</taxon>
        <taxon>Chordata</taxon>
        <taxon>Craniata</taxon>
        <taxon>Vertebrata</taxon>
        <taxon>Euteleostomi</taxon>
        <taxon>Actinopterygii</taxon>
        <taxon>Neopterygii</taxon>
        <taxon>Teleostei</taxon>
        <taxon>Protacanthopterygii</taxon>
        <taxon>Salmoniformes</taxon>
        <taxon>Salmonidae</taxon>
        <taxon>Coregoninae</taxon>
        <taxon>Coregonus</taxon>
    </lineage>
</organism>